<comment type="caution">
    <text evidence="1">The sequence shown here is derived from an EMBL/GenBank/DDBJ whole genome shotgun (WGS) entry which is preliminary data.</text>
</comment>
<name>A0ABP7VQC8_9ACTN</name>
<sequence length="65" mass="7326">MNLLLAHALADILEEECLATWPTMWGVPDVVKLNTIDEQQNLVARYARWKAAQGRRTNCTTSRAA</sequence>
<gene>
    <name evidence="1" type="ORF">GCM10022233_56720</name>
</gene>
<dbReference type="Proteomes" id="UP001499984">
    <property type="component" value="Unassembled WGS sequence"/>
</dbReference>
<accession>A0ABP7VQC8</accession>
<evidence type="ECO:0000313" key="1">
    <source>
        <dbReference type="EMBL" id="GAA4072226.1"/>
    </source>
</evidence>
<dbReference type="EMBL" id="BAAAZY010000013">
    <property type="protein sequence ID" value="GAA4072226.1"/>
    <property type="molecule type" value="Genomic_DNA"/>
</dbReference>
<protein>
    <submittedName>
        <fullName evidence="1">Uncharacterized protein</fullName>
    </submittedName>
</protein>
<dbReference type="RefSeq" id="WP_345016629.1">
    <property type="nucleotide sequence ID" value="NZ_BAAAZY010000013.1"/>
</dbReference>
<reference evidence="2" key="1">
    <citation type="journal article" date="2019" name="Int. J. Syst. Evol. Microbiol.">
        <title>The Global Catalogue of Microorganisms (GCM) 10K type strain sequencing project: providing services to taxonomists for standard genome sequencing and annotation.</title>
        <authorList>
            <consortium name="The Broad Institute Genomics Platform"/>
            <consortium name="The Broad Institute Genome Sequencing Center for Infectious Disease"/>
            <person name="Wu L."/>
            <person name="Ma J."/>
        </authorList>
    </citation>
    <scope>NUCLEOTIDE SEQUENCE [LARGE SCALE GENOMIC DNA]</scope>
    <source>
        <strain evidence="2">JCM 16925</strain>
    </source>
</reference>
<proteinExistence type="predicted"/>
<keyword evidence="2" id="KW-1185">Reference proteome</keyword>
<organism evidence="1 2">
    <name type="scientific">Streptomyces shaanxiensis</name>
    <dbReference type="NCBI Taxonomy" id="653357"/>
    <lineage>
        <taxon>Bacteria</taxon>
        <taxon>Bacillati</taxon>
        <taxon>Actinomycetota</taxon>
        <taxon>Actinomycetes</taxon>
        <taxon>Kitasatosporales</taxon>
        <taxon>Streptomycetaceae</taxon>
        <taxon>Streptomyces</taxon>
    </lineage>
</organism>
<evidence type="ECO:0000313" key="2">
    <source>
        <dbReference type="Proteomes" id="UP001499984"/>
    </source>
</evidence>